<dbReference type="GeneID" id="24918352"/>
<dbReference type="EMBL" id="FN668639">
    <property type="protein sequence ID" value="CBK20812.2"/>
    <property type="molecule type" value="Genomic_DNA"/>
</dbReference>
<accession>D8LX17</accession>
<protein>
    <submittedName>
        <fullName evidence="2">Uncharacterized protein</fullName>
    </submittedName>
</protein>
<feature type="compositionally biased region" description="Basic and acidic residues" evidence="1">
    <location>
        <begin position="47"/>
        <end position="57"/>
    </location>
</feature>
<keyword evidence="3" id="KW-1185">Reference proteome</keyword>
<reference evidence="2" key="1">
    <citation type="submission" date="2010-02" db="EMBL/GenBank/DDBJ databases">
        <title>Sequencing and annotation of the Blastocystis hominis genome.</title>
        <authorList>
            <person name="Wincker P."/>
        </authorList>
    </citation>
    <scope>NUCLEOTIDE SEQUENCE</scope>
    <source>
        <strain evidence="2">Singapore isolate B</strain>
    </source>
</reference>
<dbReference type="InParanoid" id="D8LX17"/>
<gene>
    <name evidence="2" type="ORF">GSBLH_T00001073001</name>
</gene>
<organism evidence="2">
    <name type="scientific">Blastocystis hominis</name>
    <dbReference type="NCBI Taxonomy" id="12968"/>
    <lineage>
        <taxon>Eukaryota</taxon>
        <taxon>Sar</taxon>
        <taxon>Stramenopiles</taxon>
        <taxon>Bigyra</taxon>
        <taxon>Opalozoa</taxon>
        <taxon>Opalinata</taxon>
        <taxon>Blastocystidae</taxon>
        <taxon>Blastocystis</taxon>
    </lineage>
</organism>
<proteinExistence type="predicted"/>
<evidence type="ECO:0000256" key="1">
    <source>
        <dbReference type="SAM" id="MobiDB-lite"/>
    </source>
</evidence>
<dbReference type="AlphaFoldDB" id="D8LX17"/>
<feature type="region of interest" description="Disordered" evidence="1">
    <location>
        <begin position="45"/>
        <end position="123"/>
    </location>
</feature>
<dbReference type="Proteomes" id="UP000008312">
    <property type="component" value="Unassembled WGS sequence"/>
</dbReference>
<feature type="compositionally biased region" description="Basic residues" evidence="1">
    <location>
        <begin position="66"/>
        <end position="75"/>
    </location>
</feature>
<feature type="region of interest" description="Disordered" evidence="1">
    <location>
        <begin position="201"/>
        <end position="240"/>
    </location>
</feature>
<evidence type="ECO:0000313" key="3">
    <source>
        <dbReference type="Proteomes" id="UP000008312"/>
    </source>
</evidence>
<dbReference type="RefSeq" id="XP_012894860.1">
    <property type="nucleotide sequence ID" value="XM_013039406.1"/>
</dbReference>
<sequence length="240" mass="26373">MAPHKAGHGDVCFSGRNVPYLGSKRHSIVQRARIGPCLPSEEQAWSSHEHYQRDLQPGREPNPSGMHRRRDRALRRAQPPLSRSVLELHDAQQPSGGSSPPPVGPSLHFPRHGQHRLSLGPPQHQVAAEAIQEREHLRERLQCRVLARRQADGLRDPRGSPDRRHLAPQHLRRFRQHAQAALFARVPAGIDAVLGAVAPEAEPDNRGDAQWGSGVSVRSGVQRARRGDGGGPDGGREAAE</sequence>
<evidence type="ECO:0000313" key="2">
    <source>
        <dbReference type="EMBL" id="CBK20812.2"/>
    </source>
</evidence>
<name>D8LX17_BLAHO</name>